<protein>
    <submittedName>
        <fullName evidence="3">Uncharacterized protein</fullName>
    </submittedName>
</protein>
<feature type="region of interest" description="Disordered" evidence="1">
    <location>
        <begin position="117"/>
        <end position="146"/>
    </location>
</feature>
<organism evidence="3 4">
    <name type="scientific">Chlamydomonas eustigma</name>
    <dbReference type="NCBI Taxonomy" id="1157962"/>
    <lineage>
        <taxon>Eukaryota</taxon>
        <taxon>Viridiplantae</taxon>
        <taxon>Chlorophyta</taxon>
        <taxon>core chlorophytes</taxon>
        <taxon>Chlorophyceae</taxon>
        <taxon>CS clade</taxon>
        <taxon>Chlamydomonadales</taxon>
        <taxon>Chlamydomonadaceae</taxon>
        <taxon>Chlamydomonas</taxon>
    </lineage>
</organism>
<comment type="caution">
    <text evidence="3">The sequence shown here is derived from an EMBL/GenBank/DDBJ whole genome shotgun (WGS) entry which is preliminary data.</text>
</comment>
<evidence type="ECO:0000256" key="1">
    <source>
        <dbReference type="SAM" id="MobiDB-lite"/>
    </source>
</evidence>
<proteinExistence type="predicted"/>
<keyword evidence="4" id="KW-1185">Reference proteome</keyword>
<gene>
    <name evidence="3" type="ORF">CEUSTIGMA_g7733.t1</name>
</gene>
<feature type="signal peptide" evidence="2">
    <location>
        <begin position="1"/>
        <end position="21"/>
    </location>
</feature>
<sequence>MLFLRLEFILIVYFMAEVVRSQLSQGPEEVVVNVHTGASQPVGKEGLETAPLSQQHQEEALATQPSVMPPEVGSQAETVHVPLVGSQQAAGEAAGHDIVPPEELAASQVTASQAIATHAGGGVDPSVKIPEEEEGPASQLANKGCN</sequence>
<dbReference type="AlphaFoldDB" id="A0A250XB25"/>
<dbReference type="EMBL" id="BEGY01000051">
    <property type="protein sequence ID" value="GAX80295.1"/>
    <property type="molecule type" value="Genomic_DNA"/>
</dbReference>
<keyword evidence="2" id="KW-0732">Signal</keyword>
<dbReference type="Proteomes" id="UP000232323">
    <property type="component" value="Unassembled WGS sequence"/>
</dbReference>
<evidence type="ECO:0000256" key="2">
    <source>
        <dbReference type="SAM" id="SignalP"/>
    </source>
</evidence>
<name>A0A250XB25_9CHLO</name>
<evidence type="ECO:0000313" key="3">
    <source>
        <dbReference type="EMBL" id="GAX80295.1"/>
    </source>
</evidence>
<evidence type="ECO:0000313" key="4">
    <source>
        <dbReference type="Proteomes" id="UP000232323"/>
    </source>
</evidence>
<reference evidence="3 4" key="1">
    <citation type="submission" date="2017-08" db="EMBL/GenBank/DDBJ databases">
        <title>Acidophilic green algal genome provides insights into adaptation to an acidic environment.</title>
        <authorList>
            <person name="Hirooka S."/>
            <person name="Hirose Y."/>
            <person name="Kanesaki Y."/>
            <person name="Higuchi S."/>
            <person name="Fujiwara T."/>
            <person name="Onuma R."/>
            <person name="Era A."/>
            <person name="Ohbayashi R."/>
            <person name="Uzuka A."/>
            <person name="Nozaki H."/>
            <person name="Yoshikawa H."/>
            <person name="Miyagishima S.Y."/>
        </authorList>
    </citation>
    <scope>NUCLEOTIDE SEQUENCE [LARGE SCALE GENOMIC DNA]</scope>
    <source>
        <strain evidence="3 4">NIES-2499</strain>
    </source>
</reference>
<feature type="region of interest" description="Disordered" evidence="1">
    <location>
        <begin position="41"/>
        <end position="77"/>
    </location>
</feature>
<accession>A0A250XB25</accession>
<feature type="chain" id="PRO_5012106156" evidence="2">
    <location>
        <begin position="22"/>
        <end position="146"/>
    </location>
</feature>